<evidence type="ECO:0000313" key="1">
    <source>
        <dbReference type="EMBL" id="TFV97740.1"/>
    </source>
</evidence>
<evidence type="ECO:0000313" key="2">
    <source>
        <dbReference type="Proteomes" id="UP000297647"/>
    </source>
</evidence>
<accession>A0A4Y9R004</accession>
<reference evidence="1 2" key="1">
    <citation type="submission" date="2019-03" db="EMBL/GenBank/DDBJ databases">
        <title>Algoriphagus sp. nov, a new strain isolated from root system soil of mangrove plant Kandelia.</title>
        <authorList>
            <person name="Yin Q."/>
            <person name="Wang K."/>
            <person name="Song Z."/>
        </authorList>
    </citation>
    <scope>NUCLEOTIDE SEQUENCE [LARGE SCALE GENOMIC DNA]</scope>
    <source>
        <strain evidence="1 2">XY-J91</strain>
    </source>
</reference>
<name>A0A4Y9R004_9BACT</name>
<dbReference type="OrthoDB" id="825079at2"/>
<gene>
    <name evidence="1" type="ORF">E4S40_03610</name>
</gene>
<dbReference type="RefSeq" id="WP_135070944.1">
    <property type="nucleotide sequence ID" value="NZ_SPSB01000001.1"/>
</dbReference>
<dbReference type="Proteomes" id="UP000297647">
    <property type="component" value="Unassembled WGS sequence"/>
</dbReference>
<dbReference type="EMBL" id="SPSB01000001">
    <property type="protein sequence ID" value="TFV97740.1"/>
    <property type="molecule type" value="Genomic_DNA"/>
</dbReference>
<keyword evidence="2" id="KW-1185">Reference proteome</keyword>
<proteinExistence type="predicted"/>
<comment type="caution">
    <text evidence="1">The sequence shown here is derived from an EMBL/GenBank/DDBJ whole genome shotgun (WGS) entry which is preliminary data.</text>
</comment>
<organism evidence="1 2">
    <name type="scientific">Algoriphagus kandeliae</name>
    <dbReference type="NCBI Taxonomy" id="2562278"/>
    <lineage>
        <taxon>Bacteria</taxon>
        <taxon>Pseudomonadati</taxon>
        <taxon>Bacteroidota</taxon>
        <taxon>Cytophagia</taxon>
        <taxon>Cytophagales</taxon>
        <taxon>Cyclobacteriaceae</taxon>
        <taxon>Algoriphagus</taxon>
    </lineage>
</organism>
<dbReference type="AlphaFoldDB" id="A0A4Y9R004"/>
<protein>
    <submittedName>
        <fullName evidence="1">Uncharacterized protein</fullName>
    </submittedName>
</protein>
<sequence length="349" mass="38761">MQKPIFILCGSKSFEKSRNSILFTLAIVGLSLFFSQAAFAQKSLSEIAEMNDKQWDKLVKSHKTGLNHIYAVEGLIGAELFEKENMPDPKKIGVLTFQLWDESTWKSSSAGGWVYYEKNFITEEGSNFISNELLGQMLPVVESKFSQVGIEVQEPDEYIDNEEERTLYNEGPMQIELSGILKVFSGGLLDRLQGKKDGQGTVSADGYEFYPITPSILSSDYKAPSTLGLLAEDLGVDALLVMAVRVSIEKAGKLLVCNGIEMGLYGPIADDESIDYSGVIGAKTVNIYRGGMMYSTAFFEVEEIPLGDMDKNTGEITQWYTEGLPTITERMMDDMIYGLEKFKAMDTSK</sequence>